<accession>A0A1I7WR10</accession>
<keyword evidence="14" id="KW-1185">Reference proteome</keyword>
<keyword evidence="10 12" id="KW-0472">Membrane</keyword>
<reference evidence="15" key="1">
    <citation type="submission" date="2016-11" db="UniProtKB">
        <authorList>
            <consortium name="WormBaseParasite"/>
        </authorList>
    </citation>
    <scope>IDENTIFICATION</scope>
</reference>
<sequence length="122" mass="13825">MNVIWEPHPTFGYIETVCIIWFTLEFLLRLAVTPSRIQFIVGIMNIVDMVAIVPFYLEMTLAMFGIDIASLSDIKGALLVVRVLRVLRVVRILKLGRYSSGMRTFALTLRSSARQLGMMGMV</sequence>
<evidence type="ECO:0000256" key="6">
    <source>
        <dbReference type="ARBA" id="ARBA00022882"/>
    </source>
</evidence>
<evidence type="ECO:0000256" key="3">
    <source>
        <dbReference type="ARBA" id="ARBA00022538"/>
    </source>
</evidence>
<dbReference type="WBParaSite" id="Hba_07625">
    <property type="protein sequence ID" value="Hba_07625"/>
    <property type="gene ID" value="Hba_07625"/>
</dbReference>
<dbReference type="PRINTS" id="PR00169">
    <property type="entry name" value="KCHANNEL"/>
</dbReference>
<comment type="subcellular location">
    <subcellularLocation>
        <location evidence="1">Membrane</location>
        <topology evidence="1">Multi-pass membrane protein</topology>
    </subcellularLocation>
</comment>
<feature type="transmembrane region" description="Helical" evidence="12">
    <location>
        <begin position="12"/>
        <end position="32"/>
    </location>
</feature>
<keyword evidence="4 12" id="KW-0812">Transmembrane</keyword>
<evidence type="ECO:0000256" key="10">
    <source>
        <dbReference type="ARBA" id="ARBA00023136"/>
    </source>
</evidence>
<dbReference type="SUPFAM" id="SSF81324">
    <property type="entry name" value="Voltage-gated potassium channels"/>
    <property type="match status" value="1"/>
</dbReference>
<keyword evidence="8 12" id="KW-1133">Transmembrane helix</keyword>
<keyword evidence="9" id="KW-0406">Ion transport</keyword>
<evidence type="ECO:0000256" key="7">
    <source>
        <dbReference type="ARBA" id="ARBA00022958"/>
    </source>
</evidence>
<evidence type="ECO:0000256" key="1">
    <source>
        <dbReference type="ARBA" id="ARBA00004141"/>
    </source>
</evidence>
<keyword evidence="5" id="KW-0631">Potassium channel</keyword>
<evidence type="ECO:0000313" key="15">
    <source>
        <dbReference type="WBParaSite" id="Hba_07625"/>
    </source>
</evidence>
<evidence type="ECO:0000256" key="2">
    <source>
        <dbReference type="ARBA" id="ARBA00022448"/>
    </source>
</evidence>
<evidence type="ECO:0000313" key="14">
    <source>
        <dbReference type="Proteomes" id="UP000095283"/>
    </source>
</evidence>
<evidence type="ECO:0000256" key="4">
    <source>
        <dbReference type="ARBA" id="ARBA00022692"/>
    </source>
</evidence>
<evidence type="ECO:0000256" key="8">
    <source>
        <dbReference type="ARBA" id="ARBA00022989"/>
    </source>
</evidence>
<keyword evidence="7" id="KW-0630">Potassium</keyword>
<dbReference type="Pfam" id="PF00520">
    <property type="entry name" value="Ion_trans"/>
    <property type="match status" value="1"/>
</dbReference>
<dbReference type="GO" id="GO:0005251">
    <property type="term" value="F:delayed rectifier potassium channel activity"/>
    <property type="evidence" value="ECO:0007669"/>
    <property type="project" value="TreeGrafter"/>
</dbReference>
<organism evidence="14 15">
    <name type="scientific">Heterorhabditis bacteriophora</name>
    <name type="common">Entomopathogenic nematode worm</name>
    <dbReference type="NCBI Taxonomy" id="37862"/>
    <lineage>
        <taxon>Eukaryota</taxon>
        <taxon>Metazoa</taxon>
        <taxon>Ecdysozoa</taxon>
        <taxon>Nematoda</taxon>
        <taxon>Chromadorea</taxon>
        <taxon>Rhabditida</taxon>
        <taxon>Rhabditina</taxon>
        <taxon>Rhabditomorpha</taxon>
        <taxon>Strongyloidea</taxon>
        <taxon>Heterorhabditidae</taxon>
        <taxon>Heterorhabditis</taxon>
    </lineage>
</organism>
<evidence type="ECO:0000259" key="13">
    <source>
        <dbReference type="Pfam" id="PF00520"/>
    </source>
</evidence>
<feature type="transmembrane region" description="Helical" evidence="12">
    <location>
        <begin position="39"/>
        <end position="57"/>
    </location>
</feature>
<name>A0A1I7WR10_HETBA</name>
<dbReference type="Proteomes" id="UP000095283">
    <property type="component" value="Unplaced"/>
</dbReference>
<dbReference type="GO" id="GO:0008076">
    <property type="term" value="C:voltage-gated potassium channel complex"/>
    <property type="evidence" value="ECO:0007669"/>
    <property type="project" value="InterPro"/>
</dbReference>
<dbReference type="InterPro" id="IPR028325">
    <property type="entry name" value="VG_K_chnl"/>
</dbReference>
<evidence type="ECO:0000256" key="12">
    <source>
        <dbReference type="SAM" id="Phobius"/>
    </source>
</evidence>
<dbReference type="AlphaFoldDB" id="A0A1I7WR10"/>
<keyword evidence="6" id="KW-0851">Voltage-gated channel</keyword>
<protein>
    <submittedName>
        <fullName evidence="15">Ion_trans domain-containing protein</fullName>
    </submittedName>
</protein>
<keyword evidence="2" id="KW-0813">Transport</keyword>
<evidence type="ECO:0000256" key="5">
    <source>
        <dbReference type="ARBA" id="ARBA00022826"/>
    </source>
</evidence>
<keyword evidence="11" id="KW-0407">Ion channel</keyword>
<dbReference type="Gene3D" id="1.20.120.350">
    <property type="entry name" value="Voltage-gated potassium channels. Chain C"/>
    <property type="match status" value="1"/>
</dbReference>
<keyword evidence="3" id="KW-0633">Potassium transport</keyword>
<dbReference type="PANTHER" id="PTHR11537">
    <property type="entry name" value="VOLTAGE-GATED POTASSIUM CHANNEL"/>
    <property type="match status" value="1"/>
</dbReference>
<dbReference type="PANTHER" id="PTHR11537:SF262">
    <property type="entry name" value="BTB DOMAIN-CONTAINING PROTEIN"/>
    <property type="match status" value="1"/>
</dbReference>
<proteinExistence type="predicted"/>
<evidence type="ECO:0000256" key="11">
    <source>
        <dbReference type="ARBA" id="ARBA00023303"/>
    </source>
</evidence>
<evidence type="ECO:0000256" key="9">
    <source>
        <dbReference type="ARBA" id="ARBA00023065"/>
    </source>
</evidence>
<dbReference type="GO" id="GO:0001508">
    <property type="term" value="P:action potential"/>
    <property type="evidence" value="ECO:0007669"/>
    <property type="project" value="TreeGrafter"/>
</dbReference>
<feature type="domain" description="Ion transport" evidence="13">
    <location>
        <begin position="10"/>
        <end position="121"/>
    </location>
</feature>
<dbReference type="InterPro" id="IPR027359">
    <property type="entry name" value="Volt_channel_dom_sf"/>
</dbReference>
<dbReference type="InterPro" id="IPR005821">
    <property type="entry name" value="Ion_trans_dom"/>
</dbReference>